<evidence type="ECO:0000256" key="2">
    <source>
        <dbReference type="ARBA" id="ARBA00022723"/>
    </source>
</evidence>
<evidence type="ECO:0000256" key="4">
    <source>
        <dbReference type="ARBA" id="ARBA00023014"/>
    </source>
</evidence>
<dbReference type="OrthoDB" id="9810688at2"/>
<dbReference type="Pfam" id="PF13237">
    <property type="entry name" value="Fer4_10"/>
    <property type="match status" value="1"/>
</dbReference>
<dbReference type="Pfam" id="PF12800">
    <property type="entry name" value="Fer4_4"/>
    <property type="match status" value="1"/>
</dbReference>
<protein>
    <submittedName>
        <fullName evidence="6">Electron transport protein HydN</fullName>
    </submittedName>
</protein>
<dbReference type="PROSITE" id="PS00198">
    <property type="entry name" value="4FE4S_FER_1"/>
    <property type="match status" value="1"/>
</dbReference>
<accession>A0A1T5BEN9</accession>
<dbReference type="InterPro" id="IPR017896">
    <property type="entry name" value="4Fe4S_Fe-S-bd"/>
</dbReference>
<feature type="domain" description="4Fe-4S ferredoxin-type" evidence="5">
    <location>
        <begin position="87"/>
        <end position="116"/>
    </location>
</feature>
<dbReference type="InterPro" id="IPR017900">
    <property type="entry name" value="4Fe4S_Fe_S_CS"/>
</dbReference>
<dbReference type="GO" id="GO:0051539">
    <property type="term" value="F:4 iron, 4 sulfur cluster binding"/>
    <property type="evidence" value="ECO:0007669"/>
    <property type="project" value="UniProtKB-KW"/>
</dbReference>
<proteinExistence type="predicted"/>
<evidence type="ECO:0000313" key="7">
    <source>
        <dbReference type="Proteomes" id="UP000243406"/>
    </source>
</evidence>
<dbReference type="InterPro" id="IPR050294">
    <property type="entry name" value="RnfB_subfamily"/>
</dbReference>
<dbReference type="RefSeq" id="WP_079589432.1">
    <property type="nucleotide sequence ID" value="NZ_CP154629.1"/>
</dbReference>
<dbReference type="CDD" id="cd10554">
    <property type="entry name" value="HycB_like"/>
    <property type="match status" value="1"/>
</dbReference>
<dbReference type="GO" id="GO:0046872">
    <property type="term" value="F:metal ion binding"/>
    <property type="evidence" value="ECO:0007669"/>
    <property type="project" value="UniProtKB-KW"/>
</dbReference>
<dbReference type="PROSITE" id="PS51379">
    <property type="entry name" value="4FE4S_FER_2"/>
    <property type="match status" value="3"/>
</dbReference>
<keyword evidence="7" id="KW-1185">Reference proteome</keyword>
<dbReference type="EMBL" id="FUYN01000003">
    <property type="protein sequence ID" value="SKB45480.1"/>
    <property type="molecule type" value="Genomic_DNA"/>
</dbReference>
<dbReference type="PANTHER" id="PTHR42859">
    <property type="entry name" value="OXIDOREDUCTASE"/>
    <property type="match status" value="1"/>
</dbReference>
<evidence type="ECO:0000256" key="1">
    <source>
        <dbReference type="ARBA" id="ARBA00022485"/>
    </source>
</evidence>
<organism evidence="6 7">
    <name type="scientific">Acetoanaerobium noterae</name>
    <dbReference type="NCBI Taxonomy" id="745369"/>
    <lineage>
        <taxon>Bacteria</taxon>
        <taxon>Bacillati</taxon>
        <taxon>Bacillota</taxon>
        <taxon>Clostridia</taxon>
        <taxon>Peptostreptococcales</taxon>
        <taxon>Filifactoraceae</taxon>
        <taxon>Acetoanaerobium</taxon>
    </lineage>
</organism>
<reference evidence="7" key="1">
    <citation type="submission" date="2017-02" db="EMBL/GenBank/DDBJ databases">
        <authorList>
            <person name="Varghese N."/>
            <person name="Submissions S."/>
        </authorList>
    </citation>
    <scope>NUCLEOTIDE SEQUENCE [LARGE SCALE GENOMIC DNA]</scope>
    <source>
        <strain evidence="7">ATCC 35199</strain>
    </source>
</reference>
<gene>
    <name evidence="6" type="ORF">SAMN02745120_1567</name>
</gene>
<keyword evidence="4" id="KW-0411">Iron-sulfur</keyword>
<sequence length="185" mass="20389">MRNEISSFVIADPTKCVGCRTCELACFTVHNSKNETRYTVGTVKTPVIPRLFLVKDEDFAMPVQCRHCEDAPCANSCPVNAIKKADNAIVVDEKLCIGCKTCILACPFGALELLPEYNEAQEVQQYGLEEPKKIAYKCDLCSKMDGYACIEACPKDALSLVEPALDKKTKNLKAALSILETMKNL</sequence>
<dbReference type="SUPFAM" id="SSF54862">
    <property type="entry name" value="4Fe-4S ferredoxins"/>
    <property type="match status" value="1"/>
</dbReference>
<evidence type="ECO:0000256" key="3">
    <source>
        <dbReference type="ARBA" id="ARBA00023004"/>
    </source>
</evidence>
<evidence type="ECO:0000313" key="6">
    <source>
        <dbReference type="EMBL" id="SKB45480.1"/>
    </source>
</evidence>
<dbReference type="Gene3D" id="3.30.70.20">
    <property type="match status" value="2"/>
</dbReference>
<keyword evidence="3" id="KW-0408">Iron</keyword>
<dbReference type="PANTHER" id="PTHR42859:SF16">
    <property type="entry name" value="FORMATE HYDROGENLYASE SUBUNIT 2-RELATED"/>
    <property type="match status" value="1"/>
</dbReference>
<keyword evidence="2" id="KW-0479">Metal-binding</keyword>
<keyword evidence="1" id="KW-0004">4Fe-4S</keyword>
<feature type="domain" description="4Fe-4S ferredoxin-type" evidence="5">
    <location>
        <begin position="6"/>
        <end position="36"/>
    </location>
</feature>
<feature type="domain" description="4Fe-4S ferredoxin-type" evidence="5">
    <location>
        <begin position="132"/>
        <end position="163"/>
    </location>
</feature>
<name>A0A1T5BEN9_9FIRM</name>
<evidence type="ECO:0000259" key="5">
    <source>
        <dbReference type="PROSITE" id="PS51379"/>
    </source>
</evidence>
<dbReference type="AlphaFoldDB" id="A0A1T5BEN9"/>
<dbReference type="Proteomes" id="UP000243406">
    <property type="component" value="Unassembled WGS sequence"/>
</dbReference>